<keyword evidence="1" id="KW-0812">Transmembrane</keyword>
<organism evidence="2 3">
    <name type="scientific">Xenorhabdus poinarii G6</name>
    <dbReference type="NCBI Taxonomy" id="1354304"/>
    <lineage>
        <taxon>Bacteria</taxon>
        <taxon>Pseudomonadati</taxon>
        <taxon>Pseudomonadota</taxon>
        <taxon>Gammaproteobacteria</taxon>
        <taxon>Enterobacterales</taxon>
        <taxon>Morganellaceae</taxon>
        <taxon>Xenorhabdus</taxon>
    </lineage>
</organism>
<keyword evidence="1" id="KW-1133">Transmembrane helix</keyword>
<keyword evidence="1" id="KW-0472">Membrane</keyword>
<dbReference type="KEGG" id="xpo:XPG1_2706"/>
<sequence length="63" mass="7496">MQVCLCFAIVNETDVFYRHAFVFQTLGFTMRVKFCVIVISYLIYYLSQIQEKLLPKLQEILLN</sequence>
<dbReference type="HOGENOM" id="CLU_2884947_0_0_6"/>
<evidence type="ECO:0000256" key="1">
    <source>
        <dbReference type="SAM" id="Phobius"/>
    </source>
</evidence>
<protein>
    <submittedName>
        <fullName evidence="2">Uncharacterized protein</fullName>
    </submittedName>
</protein>
<accession>A0A068R579</accession>
<dbReference type="AlphaFoldDB" id="A0A068R579"/>
<gene>
    <name evidence="2" type="ORF">XPG1_2706</name>
</gene>
<dbReference type="EMBL" id="FO704551">
    <property type="protein sequence ID" value="CDG22358.1"/>
    <property type="molecule type" value="Genomic_DNA"/>
</dbReference>
<name>A0A068R579_9GAMM</name>
<evidence type="ECO:0000313" key="3">
    <source>
        <dbReference type="Proteomes" id="UP000032735"/>
    </source>
</evidence>
<dbReference type="Proteomes" id="UP000032735">
    <property type="component" value="Chromosome"/>
</dbReference>
<reference evidence="2 3" key="1">
    <citation type="submission" date="2013-07" db="EMBL/GenBank/DDBJ databases">
        <authorList>
            <person name="Genoscope - CEA"/>
        </authorList>
    </citation>
    <scope>NUCLEOTIDE SEQUENCE [LARGE SCALE GENOMIC DNA]</scope>
    <source>
        <strain evidence="2 3">G6</strain>
    </source>
</reference>
<proteinExistence type="predicted"/>
<evidence type="ECO:0000313" key="2">
    <source>
        <dbReference type="EMBL" id="CDG22358.1"/>
    </source>
</evidence>
<feature type="transmembrane region" description="Helical" evidence="1">
    <location>
        <begin position="21"/>
        <end position="46"/>
    </location>
</feature>
<keyword evidence="3" id="KW-1185">Reference proteome</keyword>